<dbReference type="AlphaFoldDB" id="A0A844I0A2"/>
<evidence type="ECO:0000313" key="2">
    <source>
        <dbReference type="EMBL" id="MTI99746.1"/>
    </source>
</evidence>
<feature type="signal peptide" evidence="1">
    <location>
        <begin position="1"/>
        <end position="27"/>
    </location>
</feature>
<evidence type="ECO:0000256" key="1">
    <source>
        <dbReference type="SAM" id="SignalP"/>
    </source>
</evidence>
<keyword evidence="1" id="KW-0732">Signal</keyword>
<name>A0A844I0A2_9GAMM</name>
<feature type="chain" id="PRO_5032937189" evidence="1">
    <location>
        <begin position="28"/>
        <end position="149"/>
    </location>
</feature>
<dbReference type="Proteomes" id="UP000431462">
    <property type="component" value="Unassembled WGS sequence"/>
</dbReference>
<organism evidence="2 3">
    <name type="scientific">Marinobacter adhaerens</name>
    <dbReference type="NCBI Taxonomy" id="1033846"/>
    <lineage>
        <taxon>Bacteria</taxon>
        <taxon>Pseudomonadati</taxon>
        <taxon>Pseudomonadota</taxon>
        <taxon>Gammaproteobacteria</taxon>
        <taxon>Pseudomonadales</taxon>
        <taxon>Marinobacteraceae</taxon>
        <taxon>Marinobacter</taxon>
    </lineage>
</organism>
<gene>
    <name evidence="2" type="ORF">FH752_14105</name>
</gene>
<comment type="caution">
    <text evidence="2">The sequence shown here is derived from an EMBL/GenBank/DDBJ whole genome shotgun (WGS) entry which is preliminary data.</text>
</comment>
<proteinExistence type="predicted"/>
<reference evidence="2 3" key="1">
    <citation type="submission" date="2019-06" db="EMBL/GenBank/DDBJ databases">
        <title>Enrichment of Autotrophic Halophilic Microorganisms from Red Sea Brine Pool Using Microbial Electrosynthesis System.</title>
        <authorList>
            <person name="Alqahtani M.F."/>
            <person name="Bajracharya S."/>
            <person name="Katuri K.P."/>
            <person name="Ali M."/>
            <person name="Saikaly P.E."/>
        </authorList>
    </citation>
    <scope>NUCLEOTIDE SEQUENCE [LARGE SCALE GENOMIC DNA]</scope>
    <source>
        <strain evidence="2">MES15</strain>
    </source>
</reference>
<protein>
    <submittedName>
        <fullName evidence="2">Uncharacterized protein</fullName>
    </submittedName>
</protein>
<sequence>MKYQTHRLSSLLAIVIWLSFFSGSVQAGNRDDLYELGNDAYESGDYVEAVKNLYAFYILNEKEIENAPDFKKKLADRIAYAETILKLSFSSNPYVQESKGRIRIITRQGGGSFTGTGKEIDELIKRNAIDLKSIKQLNHESITSPSSER</sequence>
<accession>A0A844I0A2</accession>
<dbReference type="EMBL" id="VENC01000012">
    <property type="protein sequence ID" value="MTI99746.1"/>
    <property type="molecule type" value="Genomic_DNA"/>
</dbReference>
<evidence type="ECO:0000313" key="3">
    <source>
        <dbReference type="Proteomes" id="UP000431462"/>
    </source>
</evidence>